<reference evidence="1 2" key="1">
    <citation type="submission" date="2012-09" db="EMBL/GenBank/DDBJ databases">
        <title>Riemerella anatipestifer vaccine strains.</title>
        <authorList>
            <person name="Chun C.A."/>
            <person name="Shu W.M."/>
            <person name="Kang Z.D."/>
            <person name="Jia W.X."/>
        </authorList>
    </citation>
    <scope>NUCLEOTIDE SEQUENCE [LARGE SCALE GENOMIC DNA]</scope>
    <source>
        <strain evidence="1 2">RA-CH-1</strain>
    </source>
</reference>
<gene>
    <name evidence="1" type="ORF">B739_1640</name>
</gene>
<dbReference type="KEGG" id="rag:B739_1640"/>
<dbReference type="PATRIC" id="fig|1228997.3.peg.1638"/>
<sequence length="172" mass="20005">MKYKTPGVLSCEGHLFYFWGMNVKNEREVAKIAAQLLTLSMRSKISSLGFKEHYNNNNASVSSAYGFSDYKPGKSKDGSMRWYMNKLSLKMPRHGFVQHYGDDGVREGTKRTRHKPKTTTYNFATHYWKLQEKDFIDDAIKRSGVIDFVLENVSRLRGEEILLSFQNFLQDR</sequence>
<dbReference type="HOGENOM" id="CLU_1674492_0_0_10"/>
<evidence type="ECO:0000313" key="2">
    <source>
        <dbReference type="Proteomes" id="UP000006276"/>
    </source>
</evidence>
<dbReference type="AlphaFoldDB" id="J9RA29"/>
<proteinExistence type="predicted"/>
<organism evidence="1 2">
    <name type="scientific">Riemerella anatipestifer RA-CH-1</name>
    <dbReference type="NCBI Taxonomy" id="1228997"/>
    <lineage>
        <taxon>Bacteria</taxon>
        <taxon>Pseudomonadati</taxon>
        <taxon>Bacteroidota</taxon>
        <taxon>Flavobacteriia</taxon>
        <taxon>Flavobacteriales</taxon>
        <taxon>Weeksellaceae</taxon>
        <taxon>Riemerella</taxon>
    </lineage>
</organism>
<protein>
    <submittedName>
        <fullName evidence="1">Uncharacterized protein</fullName>
    </submittedName>
</protein>
<name>J9RA29_RIEAN</name>
<dbReference type="EMBL" id="CP003787">
    <property type="protein sequence ID" value="AFR36232.1"/>
    <property type="molecule type" value="Genomic_DNA"/>
</dbReference>
<dbReference type="RefSeq" id="WP_014938528.1">
    <property type="nucleotide sequence ID" value="NC_018609.1"/>
</dbReference>
<keyword evidence="2" id="KW-1185">Reference proteome</keyword>
<dbReference type="Proteomes" id="UP000006276">
    <property type="component" value="Chromosome"/>
</dbReference>
<accession>J9RA29</accession>
<evidence type="ECO:0000313" key="1">
    <source>
        <dbReference type="EMBL" id="AFR36232.1"/>
    </source>
</evidence>